<feature type="compositionally biased region" description="Polar residues" evidence="1">
    <location>
        <begin position="335"/>
        <end position="357"/>
    </location>
</feature>
<dbReference type="Pfam" id="PF03525">
    <property type="entry name" value="Meiotic_rec114"/>
    <property type="match status" value="1"/>
</dbReference>
<gene>
    <name evidence="2" type="ORF">GX50_07922</name>
</gene>
<dbReference type="STRING" id="73230.A0A2B7Z940"/>
<dbReference type="EMBL" id="PDND01000252">
    <property type="protein sequence ID" value="PGH29337.1"/>
    <property type="molecule type" value="Genomic_DNA"/>
</dbReference>
<feature type="region of interest" description="Disordered" evidence="1">
    <location>
        <begin position="231"/>
        <end position="252"/>
    </location>
</feature>
<dbReference type="InterPro" id="IPR004354">
    <property type="entry name" value="Meiotic_Rec114"/>
</dbReference>
<feature type="compositionally biased region" description="Polar residues" evidence="1">
    <location>
        <begin position="471"/>
        <end position="485"/>
    </location>
</feature>
<feature type="region of interest" description="Disordered" evidence="1">
    <location>
        <begin position="297"/>
        <end position="422"/>
    </location>
</feature>
<reference evidence="2 3" key="1">
    <citation type="submission" date="2017-10" db="EMBL/GenBank/DDBJ databases">
        <title>Comparative genomics in systemic dimorphic fungi from Ajellomycetaceae.</title>
        <authorList>
            <person name="Munoz J.F."/>
            <person name="Mcewen J.G."/>
            <person name="Clay O.K."/>
            <person name="Cuomo C.A."/>
        </authorList>
    </citation>
    <scope>NUCLEOTIDE SEQUENCE [LARGE SCALE GENOMIC DNA]</scope>
    <source>
        <strain evidence="2 3">UAMH4076</strain>
    </source>
</reference>
<dbReference type="VEuPathDB" id="FungiDB:EMCG_05023"/>
<evidence type="ECO:0000313" key="2">
    <source>
        <dbReference type="EMBL" id="PGH29337.1"/>
    </source>
</evidence>
<accession>A0A2B7Z940</accession>
<feature type="compositionally biased region" description="Polar residues" evidence="1">
    <location>
        <begin position="386"/>
        <end position="395"/>
    </location>
</feature>
<feature type="compositionally biased region" description="Low complexity" evidence="1">
    <location>
        <begin position="358"/>
        <end position="372"/>
    </location>
</feature>
<feature type="region of interest" description="Disordered" evidence="1">
    <location>
        <begin position="451"/>
        <end position="485"/>
    </location>
</feature>
<comment type="caution">
    <text evidence="2">The sequence shown here is derived from an EMBL/GenBank/DDBJ whole genome shotgun (WGS) entry which is preliminary data.</text>
</comment>
<feature type="region of interest" description="Disordered" evidence="1">
    <location>
        <begin position="160"/>
        <end position="179"/>
    </location>
</feature>
<name>A0A2B7Z940_9EURO</name>
<dbReference type="Proteomes" id="UP000226031">
    <property type="component" value="Unassembled WGS sequence"/>
</dbReference>
<dbReference type="AlphaFoldDB" id="A0A2B7Z940"/>
<proteinExistence type="predicted"/>
<keyword evidence="3" id="KW-1185">Reference proteome</keyword>
<sequence>MTSRTFTGTIEPRVGSLNIPILKFSYSTTSADRASPLGWTHLSSNGDLAVVFDHIMPHETSAFSQGDQRLRVLRGGDVLEQLNLNSLAREAAAGPYHAFADNAKPSVAIIVKSPCLAVRYPMRNDQTRRLQIKFSSDADYSNVISILSKLGCPITRSAVVPPHQTSSNRPLSSSSQTASLLQIGGGAHSMSPGLLSRPTGDQYQVRPWTSSLTEPSTSSSFISSFNNGSTNASSYDQTHGRPHTSVLSIPPTGATHGITTVTSFNMGVQGPSPTPFPMAQRDMSPFFKERLATAPALPDVDSLSQNLPPKRELPFAKPGARSGSKQRSHSRGPASEQTARSAKSGASSSFLIAQSRASTSNTTSENSSSITNHGCSRTAANGGVTGNSANTNSSFRRPLPRENLGADTHNPGQKPRGTTGIGTSTLFANKALICHTEENNNVSNAEITSTPATAAAAPQLPPDRSARAGFVSSSEPTNKNDISPSDLSAYLSTPNAERTALVESWVCSQLENDAFLALCQDVEGVWRRIAFGY</sequence>
<evidence type="ECO:0000313" key="3">
    <source>
        <dbReference type="Proteomes" id="UP000226031"/>
    </source>
</evidence>
<organism evidence="2 3">
    <name type="scientific">[Emmonsia] crescens</name>
    <dbReference type="NCBI Taxonomy" id="73230"/>
    <lineage>
        <taxon>Eukaryota</taxon>
        <taxon>Fungi</taxon>
        <taxon>Dikarya</taxon>
        <taxon>Ascomycota</taxon>
        <taxon>Pezizomycotina</taxon>
        <taxon>Eurotiomycetes</taxon>
        <taxon>Eurotiomycetidae</taxon>
        <taxon>Onygenales</taxon>
        <taxon>Ajellomycetaceae</taxon>
        <taxon>Emergomyces</taxon>
    </lineage>
</organism>
<dbReference type="GO" id="GO:0007131">
    <property type="term" value="P:reciprocal meiotic recombination"/>
    <property type="evidence" value="ECO:0007669"/>
    <property type="project" value="InterPro"/>
</dbReference>
<evidence type="ECO:0000256" key="1">
    <source>
        <dbReference type="SAM" id="MobiDB-lite"/>
    </source>
</evidence>
<protein>
    <submittedName>
        <fullName evidence="2">Uncharacterized protein</fullName>
    </submittedName>
</protein>